<protein>
    <submittedName>
        <fullName evidence="1">Uncharacterized protein</fullName>
    </submittedName>
</protein>
<evidence type="ECO:0000313" key="1">
    <source>
        <dbReference type="EMBL" id="KAH3718018.1"/>
    </source>
</evidence>
<name>A0A9D4C6P3_DREPO</name>
<reference evidence="1" key="1">
    <citation type="journal article" date="2019" name="bioRxiv">
        <title>The Genome of the Zebra Mussel, Dreissena polymorpha: A Resource for Invasive Species Research.</title>
        <authorList>
            <person name="McCartney M.A."/>
            <person name="Auch B."/>
            <person name="Kono T."/>
            <person name="Mallez S."/>
            <person name="Zhang Y."/>
            <person name="Obille A."/>
            <person name="Becker A."/>
            <person name="Abrahante J.E."/>
            <person name="Garbe J."/>
            <person name="Badalamenti J.P."/>
            <person name="Herman A."/>
            <person name="Mangelson H."/>
            <person name="Liachko I."/>
            <person name="Sullivan S."/>
            <person name="Sone E.D."/>
            <person name="Koren S."/>
            <person name="Silverstein K.A.T."/>
            <person name="Beckman K.B."/>
            <person name="Gohl D.M."/>
        </authorList>
    </citation>
    <scope>NUCLEOTIDE SEQUENCE</scope>
    <source>
        <strain evidence="1">Duluth1</strain>
        <tissue evidence="1">Whole animal</tissue>
    </source>
</reference>
<accession>A0A9D4C6P3</accession>
<dbReference type="Proteomes" id="UP000828390">
    <property type="component" value="Unassembled WGS sequence"/>
</dbReference>
<keyword evidence="2" id="KW-1185">Reference proteome</keyword>
<evidence type="ECO:0000313" key="2">
    <source>
        <dbReference type="Proteomes" id="UP000828390"/>
    </source>
</evidence>
<comment type="caution">
    <text evidence="1">The sequence shown here is derived from an EMBL/GenBank/DDBJ whole genome shotgun (WGS) entry which is preliminary data.</text>
</comment>
<sequence>MSSLLGDHYGACFDAYVSFFSHKDGFHDPDVYSHYNTTILRNGRRVRLNNETIDRFGVLVTGQHMDTIRKAITGDSIMHYDLDTSASSPEAITFDMRSENGYKLMKVEFETQFVEEVLITIERADDRPCCICK</sequence>
<dbReference type="EMBL" id="JAIWYP010000013">
    <property type="protein sequence ID" value="KAH3718018.1"/>
    <property type="molecule type" value="Genomic_DNA"/>
</dbReference>
<reference evidence="1" key="2">
    <citation type="submission" date="2020-11" db="EMBL/GenBank/DDBJ databases">
        <authorList>
            <person name="McCartney M.A."/>
            <person name="Auch B."/>
            <person name="Kono T."/>
            <person name="Mallez S."/>
            <person name="Becker A."/>
            <person name="Gohl D.M."/>
            <person name="Silverstein K.A.T."/>
            <person name="Koren S."/>
            <person name="Bechman K.B."/>
            <person name="Herman A."/>
            <person name="Abrahante J.E."/>
            <person name="Garbe J."/>
        </authorList>
    </citation>
    <scope>NUCLEOTIDE SEQUENCE</scope>
    <source>
        <strain evidence="1">Duluth1</strain>
        <tissue evidence="1">Whole animal</tissue>
    </source>
</reference>
<proteinExistence type="predicted"/>
<dbReference type="AlphaFoldDB" id="A0A9D4C6P3"/>
<gene>
    <name evidence="1" type="ORF">DPMN_060815</name>
</gene>
<organism evidence="1 2">
    <name type="scientific">Dreissena polymorpha</name>
    <name type="common">Zebra mussel</name>
    <name type="synonym">Mytilus polymorpha</name>
    <dbReference type="NCBI Taxonomy" id="45954"/>
    <lineage>
        <taxon>Eukaryota</taxon>
        <taxon>Metazoa</taxon>
        <taxon>Spiralia</taxon>
        <taxon>Lophotrochozoa</taxon>
        <taxon>Mollusca</taxon>
        <taxon>Bivalvia</taxon>
        <taxon>Autobranchia</taxon>
        <taxon>Heteroconchia</taxon>
        <taxon>Euheterodonta</taxon>
        <taxon>Imparidentia</taxon>
        <taxon>Neoheterodontei</taxon>
        <taxon>Myida</taxon>
        <taxon>Dreissenoidea</taxon>
        <taxon>Dreissenidae</taxon>
        <taxon>Dreissena</taxon>
    </lineage>
</organism>